<comment type="caution">
    <text evidence="1">The sequence shown here is derived from an EMBL/GenBank/DDBJ whole genome shotgun (WGS) entry which is preliminary data.</text>
</comment>
<dbReference type="Proteomes" id="UP001212152">
    <property type="component" value="Unassembled WGS sequence"/>
</dbReference>
<dbReference type="Gene3D" id="3.30.420.10">
    <property type="entry name" value="Ribonuclease H-like superfamily/Ribonuclease H"/>
    <property type="match status" value="1"/>
</dbReference>
<organism evidence="1 2">
    <name type="scientific">Geranomyces variabilis</name>
    <dbReference type="NCBI Taxonomy" id="109894"/>
    <lineage>
        <taxon>Eukaryota</taxon>
        <taxon>Fungi</taxon>
        <taxon>Fungi incertae sedis</taxon>
        <taxon>Chytridiomycota</taxon>
        <taxon>Chytridiomycota incertae sedis</taxon>
        <taxon>Chytridiomycetes</taxon>
        <taxon>Spizellomycetales</taxon>
        <taxon>Powellomycetaceae</taxon>
        <taxon>Geranomyces</taxon>
    </lineage>
</organism>
<name>A0AAD5TNR1_9FUNG</name>
<dbReference type="EMBL" id="JADGJQ010000009">
    <property type="protein sequence ID" value="KAJ3182305.1"/>
    <property type="molecule type" value="Genomic_DNA"/>
</dbReference>
<proteinExistence type="predicted"/>
<sequence>MPGLSNQPSLQTRVLSYDLVSHADTTCLLAPRISLTTTTAGSTTGTVANAAAAHDLATESRCLLITAPKGTRKCSKGPRSLALDCLLADPTIRRTGCKLTKDALLLRSNFGHDLRQGVDLTHLYCLSGLDASKRFITKELFTLFSEIRMGLVQDRNARSWQGCAAKVLDFTTADPKVLTILMEHNTSALAVEDMQQKKYDSKFSTATRRKDGSYNIVNTQFRNRLMRKPRIGRTRQAKAEDRRLFLRAVAAETAKSDLPLPLSLLPLTACHISNKNVYRGAEKVTASAMILVPRILLSASNA</sequence>
<dbReference type="InterPro" id="IPR036397">
    <property type="entry name" value="RNaseH_sf"/>
</dbReference>
<evidence type="ECO:0000313" key="1">
    <source>
        <dbReference type="EMBL" id="KAJ3182305.1"/>
    </source>
</evidence>
<gene>
    <name evidence="1" type="ORF">HDU87_008467</name>
</gene>
<reference evidence="1" key="1">
    <citation type="submission" date="2020-05" db="EMBL/GenBank/DDBJ databases">
        <title>Phylogenomic resolution of chytrid fungi.</title>
        <authorList>
            <person name="Stajich J.E."/>
            <person name="Amses K."/>
            <person name="Simmons R."/>
            <person name="Seto K."/>
            <person name="Myers J."/>
            <person name="Bonds A."/>
            <person name="Quandt C.A."/>
            <person name="Barry K."/>
            <person name="Liu P."/>
            <person name="Grigoriev I."/>
            <person name="Longcore J.E."/>
            <person name="James T.Y."/>
        </authorList>
    </citation>
    <scope>NUCLEOTIDE SEQUENCE</scope>
    <source>
        <strain evidence="1">JEL0379</strain>
    </source>
</reference>
<evidence type="ECO:0000313" key="2">
    <source>
        <dbReference type="Proteomes" id="UP001212152"/>
    </source>
</evidence>
<protein>
    <submittedName>
        <fullName evidence="1">Uncharacterized protein</fullName>
    </submittedName>
</protein>
<dbReference type="GO" id="GO:0003676">
    <property type="term" value="F:nucleic acid binding"/>
    <property type="evidence" value="ECO:0007669"/>
    <property type="project" value="InterPro"/>
</dbReference>
<accession>A0AAD5TNR1</accession>
<dbReference type="AlphaFoldDB" id="A0AAD5TNR1"/>
<keyword evidence="2" id="KW-1185">Reference proteome</keyword>